<sequence>MYLLSINIRFDETVNMLQTEALSYYKSDVEQIAIDNFYLAVTQ</sequence>
<evidence type="ECO:0000313" key="1">
    <source>
        <dbReference type="EMBL" id="AGH44183.1"/>
    </source>
</evidence>
<dbReference type="AlphaFoldDB" id="K6ZWZ0"/>
<organism evidence="1 2">
    <name type="scientific">Paraglaciecola psychrophila 170</name>
    <dbReference type="NCBI Taxonomy" id="1129794"/>
    <lineage>
        <taxon>Bacteria</taxon>
        <taxon>Pseudomonadati</taxon>
        <taxon>Pseudomonadota</taxon>
        <taxon>Gammaproteobacteria</taxon>
        <taxon>Alteromonadales</taxon>
        <taxon>Alteromonadaceae</taxon>
        <taxon>Paraglaciecola</taxon>
    </lineage>
</organism>
<name>K6ZWZ0_9ALTE</name>
<accession>K6ZWZ0</accession>
<evidence type="ECO:0000313" key="2">
    <source>
        <dbReference type="Proteomes" id="UP000011864"/>
    </source>
</evidence>
<dbReference type="PATRIC" id="fig|1129794.4.peg.2053"/>
<dbReference type="KEGG" id="gps:C427_2074"/>
<dbReference type="Proteomes" id="UP000011864">
    <property type="component" value="Chromosome"/>
</dbReference>
<dbReference type="EMBL" id="CP003837">
    <property type="protein sequence ID" value="AGH44183.1"/>
    <property type="molecule type" value="Genomic_DNA"/>
</dbReference>
<dbReference type="HOGENOM" id="CLU_3237216_0_0_6"/>
<reference evidence="1 2" key="1">
    <citation type="journal article" date="2013" name="Genome Announc.">
        <title>Complete Genome Sequence of Glaciecola psychrophila Strain 170T.</title>
        <authorList>
            <person name="Yin J."/>
            <person name="Chen J."/>
            <person name="Liu G."/>
            <person name="Yu Y."/>
            <person name="Song L."/>
            <person name="Wang X."/>
            <person name="Qu X."/>
        </authorList>
    </citation>
    <scope>NUCLEOTIDE SEQUENCE [LARGE SCALE GENOMIC DNA]</scope>
    <source>
        <strain evidence="1 2">170</strain>
    </source>
</reference>
<proteinExistence type="predicted"/>
<gene>
    <name evidence="1" type="ORF">C427_2074</name>
</gene>
<protein>
    <submittedName>
        <fullName evidence="1">Uncharacterized protein</fullName>
    </submittedName>
</protein>
<dbReference type="STRING" id="1129794.C427_2074"/>
<keyword evidence="2" id="KW-1185">Reference proteome</keyword>